<dbReference type="CDD" id="cd05466">
    <property type="entry name" value="PBP2_LTTR_substrate"/>
    <property type="match status" value="1"/>
</dbReference>
<evidence type="ECO:0000256" key="3">
    <source>
        <dbReference type="ARBA" id="ARBA00023125"/>
    </source>
</evidence>
<dbReference type="InterPro" id="IPR005119">
    <property type="entry name" value="LysR_subst-bd"/>
</dbReference>
<evidence type="ECO:0000313" key="6">
    <source>
        <dbReference type="EMBL" id="APV35396.1"/>
    </source>
</evidence>
<evidence type="ECO:0000256" key="1">
    <source>
        <dbReference type="ARBA" id="ARBA00009437"/>
    </source>
</evidence>
<organism evidence="6 7">
    <name type="scientific">Acinetobacter soli</name>
    <dbReference type="NCBI Taxonomy" id="487316"/>
    <lineage>
        <taxon>Bacteria</taxon>
        <taxon>Pseudomonadati</taxon>
        <taxon>Pseudomonadota</taxon>
        <taxon>Gammaproteobacteria</taxon>
        <taxon>Moraxellales</taxon>
        <taxon>Moraxellaceae</taxon>
        <taxon>Acinetobacter</taxon>
    </lineage>
</organism>
<reference evidence="6 7" key="1">
    <citation type="submission" date="2016-08" db="EMBL/GenBank/DDBJ databases">
        <title>Complete genome sequence of Acinetobacter baylyi strain GFJ2.</title>
        <authorList>
            <person name="Tabata M."/>
            <person name="Kuboki S."/>
            <person name="Gibu N."/>
            <person name="Kinouchi Y."/>
            <person name="Vangnai A."/>
            <person name="Kasai D."/>
            <person name="Fukuda M."/>
        </authorList>
    </citation>
    <scope>NUCLEOTIDE SEQUENCE [LARGE SCALE GENOMIC DNA]</scope>
    <source>
        <strain evidence="6 7">GFJ2</strain>
    </source>
</reference>
<evidence type="ECO:0000256" key="2">
    <source>
        <dbReference type="ARBA" id="ARBA00023015"/>
    </source>
</evidence>
<dbReference type="KEGG" id="asol:BEN76_04960"/>
<dbReference type="InterPro" id="IPR036390">
    <property type="entry name" value="WH_DNA-bd_sf"/>
</dbReference>
<name>A0A1P8EGS8_9GAMM</name>
<comment type="similarity">
    <text evidence="1">Belongs to the LysR transcriptional regulatory family.</text>
</comment>
<keyword evidence="4" id="KW-0804">Transcription</keyword>
<dbReference type="EMBL" id="CP016896">
    <property type="protein sequence ID" value="APV35396.1"/>
    <property type="molecule type" value="Genomic_DNA"/>
</dbReference>
<dbReference type="GO" id="GO:0003700">
    <property type="term" value="F:DNA-binding transcription factor activity"/>
    <property type="evidence" value="ECO:0007669"/>
    <property type="project" value="InterPro"/>
</dbReference>
<keyword evidence="2" id="KW-0805">Transcription regulation</keyword>
<feature type="domain" description="HTH lysR-type" evidence="5">
    <location>
        <begin position="3"/>
        <end position="60"/>
    </location>
</feature>
<dbReference type="GO" id="GO:0000976">
    <property type="term" value="F:transcription cis-regulatory region binding"/>
    <property type="evidence" value="ECO:0007669"/>
    <property type="project" value="TreeGrafter"/>
</dbReference>
<dbReference type="STRING" id="487316.BEN76_04960"/>
<gene>
    <name evidence="6" type="ORF">BEN76_04960</name>
</gene>
<dbReference type="Pfam" id="PF00126">
    <property type="entry name" value="HTH_1"/>
    <property type="match status" value="1"/>
</dbReference>
<dbReference type="Proteomes" id="UP000185674">
    <property type="component" value="Chromosome"/>
</dbReference>
<dbReference type="AlphaFoldDB" id="A0A1P8EGS8"/>
<evidence type="ECO:0000259" key="5">
    <source>
        <dbReference type="PROSITE" id="PS50931"/>
    </source>
</evidence>
<dbReference type="Gene3D" id="3.40.190.290">
    <property type="match status" value="1"/>
</dbReference>
<dbReference type="eggNOG" id="COG0583">
    <property type="taxonomic scope" value="Bacteria"/>
</dbReference>
<dbReference type="PROSITE" id="PS50931">
    <property type="entry name" value="HTH_LYSR"/>
    <property type="match status" value="1"/>
</dbReference>
<keyword evidence="3" id="KW-0238">DNA-binding</keyword>
<dbReference type="SUPFAM" id="SSF53850">
    <property type="entry name" value="Periplasmic binding protein-like II"/>
    <property type="match status" value="1"/>
</dbReference>
<proteinExistence type="inferred from homology"/>
<dbReference type="Gene3D" id="1.10.10.10">
    <property type="entry name" value="Winged helix-like DNA-binding domain superfamily/Winged helix DNA-binding domain"/>
    <property type="match status" value="1"/>
</dbReference>
<evidence type="ECO:0000256" key="4">
    <source>
        <dbReference type="ARBA" id="ARBA00023163"/>
    </source>
</evidence>
<dbReference type="SUPFAM" id="SSF46785">
    <property type="entry name" value="Winged helix' DNA-binding domain"/>
    <property type="match status" value="1"/>
</dbReference>
<dbReference type="PRINTS" id="PR00039">
    <property type="entry name" value="HTHLYSR"/>
</dbReference>
<dbReference type="InterPro" id="IPR000847">
    <property type="entry name" value="LysR_HTH_N"/>
</dbReference>
<dbReference type="Pfam" id="PF03466">
    <property type="entry name" value="LysR_substrate"/>
    <property type="match status" value="1"/>
</dbReference>
<sequence length="299" mass="34740">MSLEIRWIEDLLTLEQERSFSKAAERRFVSQSAFTRRIQQLEQALGYAILERNSRYMEFTDAGQILLATAKSIEQQLNATLALLNNLNRSNEVTIKFAVVHSLSSTFFSKFLRLFPDYIKDFKIELVAANVGEGFKLLKEGACDFLICYSDETKLKAINSDVLTHLKLGDTEIVPVTLIDEDGNAKYDINHRFTLLSYSKNAYLRNLVDQVISNKLEYRILYETDHANNLKDFVLQGAGIAWLPKITIEEDLLKKKLKIINAREYIIKQQIFIFKNKIRKDDYLKIFWDSLRNIEFNTD</sequence>
<dbReference type="PANTHER" id="PTHR30126">
    <property type="entry name" value="HTH-TYPE TRANSCRIPTIONAL REGULATOR"/>
    <property type="match status" value="1"/>
</dbReference>
<protein>
    <submittedName>
        <fullName evidence="6">LysR family transcriptional regulator</fullName>
    </submittedName>
</protein>
<dbReference type="InterPro" id="IPR036388">
    <property type="entry name" value="WH-like_DNA-bd_sf"/>
</dbReference>
<dbReference type="PANTHER" id="PTHR30126:SF2">
    <property type="entry name" value="HTH-TYPE TRANSCRIPTIONAL REGULATOR YJIE"/>
    <property type="match status" value="1"/>
</dbReference>
<evidence type="ECO:0000313" key="7">
    <source>
        <dbReference type="Proteomes" id="UP000185674"/>
    </source>
</evidence>
<accession>A0A1P8EGS8</accession>
<dbReference type="RefSeq" id="WP_076032446.1">
    <property type="nucleotide sequence ID" value="NZ_CP016896.1"/>
</dbReference>